<evidence type="ECO:0000313" key="1">
    <source>
        <dbReference type="EMBL" id="EDM05448.1"/>
    </source>
</evidence>
<name>A6HHE3_RAT</name>
<gene>
    <name evidence="1" type="ORF">rCG_32507</name>
</gene>
<reference evidence="1 2" key="1">
    <citation type="submission" date="2005-07" db="EMBL/GenBank/DDBJ databases">
        <authorList>
            <person name="Mural R.J."/>
            <person name="Li P.W."/>
            <person name="Adams M.D."/>
            <person name="Amanatides P.G."/>
            <person name="Baden-Tillson H."/>
            <person name="Barnstead M."/>
            <person name="Chin S.H."/>
            <person name="Dew I."/>
            <person name="Evans C.A."/>
            <person name="Ferriera S."/>
            <person name="Flanigan M."/>
            <person name="Fosler C."/>
            <person name="Glodek A."/>
            <person name="Gu Z."/>
            <person name="Holt R.A."/>
            <person name="Jennings D."/>
            <person name="Kraft C.L."/>
            <person name="Lu F."/>
            <person name="Nguyen T."/>
            <person name="Nusskern D.R."/>
            <person name="Pfannkoch C.M."/>
            <person name="Sitter C."/>
            <person name="Sutton G.G."/>
            <person name="Venter J.C."/>
            <person name="Wang Z."/>
            <person name="Woodage T."/>
            <person name="Zheng X.H."/>
            <person name="Zhong F."/>
        </authorList>
    </citation>
    <scope>NUCLEOTIDE SEQUENCE [LARGE SCALE GENOMIC DNA]</scope>
    <source>
        <strain>BN</strain>
        <strain evidence="2">Sprague-Dawley</strain>
    </source>
</reference>
<protein>
    <submittedName>
        <fullName evidence="1">RCG32507</fullName>
    </submittedName>
</protein>
<dbReference type="Proteomes" id="UP000234681">
    <property type="component" value="Chromosome 10"/>
</dbReference>
<proteinExistence type="predicted"/>
<organism evidence="1 2">
    <name type="scientific">Rattus norvegicus</name>
    <name type="common">Rat</name>
    <dbReference type="NCBI Taxonomy" id="10116"/>
    <lineage>
        <taxon>Eukaryota</taxon>
        <taxon>Metazoa</taxon>
        <taxon>Chordata</taxon>
        <taxon>Craniata</taxon>
        <taxon>Vertebrata</taxon>
        <taxon>Euteleostomi</taxon>
        <taxon>Mammalia</taxon>
        <taxon>Eutheria</taxon>
        <taxon>Euarchontoglires</taxon>
        <taxon>Glires</taxon>
        <taxon>Rodentia</taxon>
        <taxon>Myomorpha</taxon>
        <taxon>Muroidea</taxon>
        <taxon>Muridae</taxon>
        <taxon>Murinae</taxon>
        <taxon>Rattus</taxon>
    </lineage>
</organism>
<dbReference type="EMBL" id="CH473948">
    <property type="protein sequence ID" value="EDM05448.1"/>
    <property type="molecule type" value="Genomic_DNA"/>
</dbReference>
<accession>A6HHE3</accession>
<evidence type="ECO:0000313" key="2">
    <source>
        <dbReference type="Proteomes" id="UP000234681"/>
    </source>
</evidence>
<sequence>MIPALLGSLHHRHS</sequence>